<feature type="compositionally biased region" description="Low complexity" evidence="1">
    <location>
        <begin position="146"/>
        <end position="164"/>
    </location>
</feature>
<sequence>MARTGGDEELPSVAELVNLSETKPLVIRGELDAKLAEEPEPKLDPLAILDAELAAEEPEERPQEAPPADGSRRAKPYVLAAGALAALGLAAVVLVQPHQVAGTAVPPPGAPTAAPAPPPTSSDAVETMSATQAPPPLTAQVRHSAEPTTSAPAAAGRKPAGPDATTSQPESPEDQWRDYVSSVISSWQQRPGHGGGWNR</sequence>
<accession>A0ABV0LIA1</accession>
<proteinExistence type="predicted"/>
<dbReference type="Proteomes" id="UP001440984">
    <property type="component" value="Unassembled WGS sequence"/>
</dbReference>
<evidence type="ECO:0000256" key="1">
    <source>
        <dbReference type="SAM" id="MobiDB-lite"/>
    </source>
</evidence>
<protein>
    <submittedName>
        <fullName evidence="2">Uncharacterized protein</fullName>
    </submittedName>
</protein>
<dbReference type="RefSeq" id="WP_348953410.1">
    <property type="nucleotide sequence ID" value="NZ_JBDZYD010000008.1"/>
</dbReference>
<dbReference type="EMBL" id="JBDZYD010000008">
    <property type="protein sequence ID" value="MEQ0562020.1"/>
    <property type="molecule type" value="Genomic_DNA"/>
</dbReference>
<feature type="compositionally biased region" description="Basic and acidic residues" evidence="1">
    <location>
        <begin position="33"/>
        <end position="43"/>
    </location>
</feature>
<keyword evidence="3" id="KW-1185">Reference proteome</keyword>
<comment type="caution">
    <text evidence="2">The sequence shown here is derived from an EMBL/GenBank/DDBJ whole genome shotgun (WGS) entry which is preliminary data.</text>
</comment>
<feature type="region of interest" description="Disordered" evidence="1">
    <location>
        <begin position="33"/>
        <end position="73"/>
    </location>
</feature>
<evidence type="ECO:0000313" key="3">
    <source>
        <dbReference type="Proteomes" id="UP001440984"/>
    </source>
</evidence>
<feature type="region of interest" description="Disordered" evidence="1">
    <location>
        <begin position="101"/>
        <end position="199"/>
    </location>
</feature>
<feature type="compositionally biased region" description="Pro residues" evidence="1">
    <location>
        <begin position="105"/>
        <end position="120"/>
    </location>
</feature>
<reference evidence="2 3" key="1">
    <citation type="submission" date="2024-05" db="EMBL/GenBank/DDBJ databases">
        <authorList>
            <person name="Zhao H."/>
            <person name="Xu Y."/>
            <person name="Lin S."/>
            <person name="Spain J.C."/>
            <person name="Zhou N.-Y."/>
        </authorList>
    </citation>
    <scope>NUCLEOTIDE SEQUENCE [LARGE SCALE GENOMIC DNA]</scope>
    <source>
        <strain evidence="2 3">NEAU-NG30</strain>
    </source>
</reference>
<evidence type="ECO:0000313" key="2">
    <source>
        <dbReference type="EMBL" id="MEQ0562020.1"/>
    </source>
</evidence>
<gene>
    <name evidence="2" type="ORF">ABJI51_23295</name>
</gene>
<feature type="compositionally biased region" description="Polar residues" evidence="1">
    <location>
        <begin position="121"/>
        <end position="132"/>
    </location>
</feature>
<name>A0ABV0LIA1_9PSEU</name>
<organism evidence="2 3">
    <name type="scientific">Amycolatopsis melonis</name>
    <dbReference type="NCBI Taxonomy" id="3156488"/>
    <lineage>
        <taxon>Bacteria</taxon>
        <taxon>Bacillati</taxon>
        <taxon>Actinomycetota</taxon>
        <taxon>Actinomycetes</taxon>
        <taxon>Pseudonocardiales</taxon>
        <taxon>Pseudonocardiaceae</taxon>
        <taxon>Amycolatopsis</taxon>
    </lineage>
</organism>